<proteinExistence type="predicted"/>
<name>A0A2I0L2H4_PUNGR</name>
<evidence type="ECO:0000313" key="4">
    <source>
        <dbReference type="EMBL" id="PKI74885.1"/>
    </source>
</evidence>
<dbReference type="GO" id="GO:0098542">
    <property type="term" value="P:defense response to other organism"/>
    <property type="evidence" value="ECO:0007669"/>
    <property type="project" value="InterPro"/>
</dbReference>
<protein>
    <submittedName>
        <fullName evidence="4">Uncharacterized protein</fullName>
    </submittedName>
</protein>
<dbReference type="GO" id="GO:0009506">
    <property type="term" value="C:plasmodesma"/>
    <property type="evidence" value="ECO:0007669"/>
    <property type="project" value="TreeGrafter"/>
</dbReference>
<organism evidence="4 5">
    <name type="scientific">Punica granatum</name>
    <name type="common">Pomegranate</name>
    <dbReference type="NCBI Taxonomy" id="22663"/>
    <lineage>
        <taxon>Eukaryota</taxon>
        <taxon>Viridiplantae</taxon>
        <taxon>Streptophyta</taxon>
        <taxon>Embryophyta</taxon>
        <taxon>Tracheophyta</taxon>
        <taxon>Spermatophyta</taxon>
        <taxon>Magnoliopsida</taxon>
        <taxon>eudicotyledons</taxon>
        <taxon>Gunneridae</taxon>
        <taxon>Pentapetalae</taxon>
        <taxon>rosids</taxon>
        <taxon>malvids</taxon>
        <taxon>Myrtales</taxon>
        <taxon>Lythraceae</taxon>
        <taxon>Punica</taxon>
    </lineage>
</organism>
<accession>A0A2I0L2H4</accession>
<gene>
    <name evidence="4" type="ORF">CRG98_004657</name>
</gene>
<evidence type="ECO:0000313" key="5">
    <source>
        <dbReference type="Proteomes" id="UP000233551"/>
    </source>
</evidence>
<sequence length="264" mass="28872">MYAINLLAKGSFHLVYPAACAHSASATAHLRPSRPSPEFGSCICTVRSIPARSMLDDGTESCPHHGESSCRRKALIGALAAVFVILVIALILWFVLRPHKPSFVLQDATVYGFNVGTYPYLLNVTFQVTVVCRNPNARLGIYYDKLVAYASYRDQQITLRTAIPPSYQGHKEVDVWSPFLFGYSVPIAPYNAAALSQDQGNGMVLVMIKLVGRLRWRVGRITTGGYHIVVKCPAFITLGSRSKGTAVGGSAVKYQMMQNCVVNV</sequence>
<feature type="transmembrane region" description="Helical" evidence="3">
    <location>
        <begin position="74"/>
        <end position="96"/>
    </location>
</feature>
<dbReference type="EMBL" id="PGOL01000189">
    <property type="protein sequence ID" value="PKI74885.1"/>
    <property type="molecule type" value="Genomic_DNA"/>
</dbReference>
<dbReference type="Proteomes" id="UP000233551">
    <property type="component" value="Unassembled WGS sequence"/>
</dbReference>
<keyword evidence="5" id="KW-1185">Reference proteome</keyword>
<evidence type="ECO:0000256" key="3">
    <source>
        <dbReference type="SAM" id="Phobius"/>
    </source>
</evidence>
<comment type="subcellular location">
    <subcellularLocation>
        <location evidence="1">Membrane</location>
    </subcellularLocation>
</comment>
<dbReference type="GO" id="GO:0005886">
    <property type="term" value="C:plasma membrane"/>
    <property type="evidence" value="ECO:0007669"/>
    <property type="project" value="TreeGrafter"/>
</dbReference>
<reference evidence="4 5" key="1">
    <citation type="submission" date="2017-11" db="EMBL/GenBank/DDBJ databases">
        <title>De-novo sequencing of pomegranate (Punica granatum L.) genome.</title>
        <authorList>
            <person name="Akparov Z."/>
            <person name="Amiraslanov A."/>
            <person name="Hajiyeva S."/>
            <person name="Abbasov M."/>
            <person name="Kaur K."/>
            <person name="Hamwieh A."/>
            <person name="Solovyev V."/>
            <person name="Salamov A."/>
            <person name="Braich B."/>
            <person name="Kosarev P."/>
            <person name="Mahmoud A."/>
            <person name="Hajiyev E."/>
            <person name="Babayeva S."/>
            <person name="Izzatullayeva V."/>
            <person name="Mammadov A."/>
            <person name="Mammadov A."/>
            <person name="Sharifova S."/>
            <person name="Ojaghi J."/>
            <person name="Eynullazada K."/>
            <person name="Bayramov B."/>
            <person name="Abdulazimova A."/>
            <person name="Shahmuradov I."/>
        </authorList>
    </citation>
    <scope>NUCLEOTIDE SEQUENCE [LARGE SCALE GENOMIC DNA]</scope>
    <source>
        <strain evidence="5">cv. AG2017</strain>
        <tissue evidence="4">Leaf</tissue>
    </source>
</reference>
<dbReference type="InterPro" id="IPR044839">
    <property type="entry name" value="NDR1-like"/>
</dbReference>
<evidence type="ECO:0000256" key="2">
    <source>
        <dbReference type="ARBA" id="ARBA00023136"/>
    </source>
</evidence>
<dbReference type="AlphaFoldDB" id="A0A2I0L2H4"/>
<keyword evidence="2 3" id="KW-0472">Membrane</keyword>
<dbReference type="PANTHER" id="PTHR31415">
    <property type="entry name" value="OS05G0367900 PROTEIN"/>
    <property type="match status" value="1"/>
</dbReference>
<keyword evidence="3" id="KW-0812">Transmembrane</keyword>
<dbReference type="PANTHER" id="PTHR31415:SF51">
    <property type="entry name" value="LATE EMBRYOGENESIS ABUNDANT (LEA) HYDROXYPROLINE-RICH GLYCOPROTEIN FAMILY"/>
    <property type="match status" value="1"/>
</dbReference>
<evidence type="ECO:0000256" key="1">
    <source>
        <dbReference type="ARBA" id="ARBA00004370"/>
    </source>
</evidence>
<keyword evidence="3" id="KW-1133">Transmembrane helix</keyword>
<dbReference type="STRING" id="22663.A0A2I0L2H4"/>
<comment type="caution">
    <text evidence="4">The sequence shown here is derived from an EMBL/GenBank/DDBJ whole genome shotgun (WGS) entry which is preliminary data.</text>
</comment>